<keyword evidence="2" id="KW-1185">Reference proteome</keyword>
<accession>B9D2I5</accession>
<protein>
    <submittedName>
        <fullName evidence="1">Uncharacterized protein</fullName>
    </submittedName>
</protein>
<sequence length="38" mass="4421">MEAFAGEILKFRLSFDKAIRTLNLDISRSNLHQNTEQI</sequence>
<comment type="caution">
    <text evidence="1">The sequence shown here is derived from an EMBL/GenBank/DDBJ whole genome shotgun (WGS) entry which is preliminary data.</text>
</comment>
<evidence type="ECO:0000313" key="1">
    <source>
        <dbReference type="EMBL" id="EEF13820.1"/>
    </source>
</evidence>
<dbReference type="EMBL" id="ACFU01000013">
    <property type="protein sequence ID" value="EEF13820.1"/>
    <property type="molecule type" value="Genomic_DNA"/>
</dbReference>
<organism evidence="1 2">
    <name type="scientific">Campylobacter rectus RM3267</name>
    <dbReference type="NCBI Taxonomy" id="553218"/>
    <lineage>
        <taxon>Bacteria</taxon>
        <taxon>Pseudomonadati</taxon>
        <taxon>Campylobacterota</taxon>
        <taxon>Epsilonproteobacteria</taxon>
        <taxon>Campylobacterales</taxon>
        <taxon>Campylobacteraceae</taxon>
        <taxon>Campylobacter</taxon>
    </lineage>
</organism>
<dbReference type="Proteomes" id="UP000003082">
    <property type="component" value="Unassembled WGS sequence"/>
</dbReference>
<evidence type="ECO:0000313" key="2">
    <source>
        <dbReference type="Proteomes" id="UP000003082"/>
    </source>
</evidence>
<reference evidence="1 2" key="1">
    <citation type="submission" date="2008-08" db="EMBL/GenBank/DDBJ databases">
        <authorList>
            <person name="Madupu R."/>
            <person name="Durkin A.S."/>
            <person name="Torralba M."/>
            <person name="Methe B."/>
            <person name="Sutton G.G."/>
            <person name="Strausberg R.L."/>
            <person name="Nelson K.E."/>
        </authorList>
    </citation>
    <scope>NUCLEOTIDE SEQUENCE [LARGE SCALE GENOMIC DNA]</scope>
    <source>
        <strain evidence="1 2">RM3267</strain>
    </source>
</reference>
<name>B9D2I5_CAMRE</name>
<dbReference type="AlphaFoldDB" id="B9D2I5"/>
<gene>
    <name evidence="1" type="ORF">CAMRE0001_0418</name>
</gene>
<proteinExistence type="predicted"/>